<comment type="catalytic activity">
    <reaction evidence="10">
        <text>ATP + H2O = ADP + phosphate + H(+)</text>
        <dbReference type="Rhea" id="RHEA:13065"/>
        <dbReference type="ChEBI" id="CHEBI:15377"/>
        <dbReference type="ChEBI" id="CHEBI:15378"/>
        <dbReference type="ChEBI" id="CHEBI:30616"/>
        <dbReference type="ChEBI" id="CHEBI:43474"/>
        <dbReference type="ChEBI" id="CHEBI:456216"/>
        <dbReference type="EC" id="5.6.2.3"/>
    </reaction>
</comment>
<feature type="region of interest" description="Disordered" evidence="11">
    <location>
        <begin position="98"/>
        <end position="133"/>
    </location>
</feature>
<dbReference type="GO" id="GO:0043139">
    <property type="term" value="F:5'-3' DNA helicase activity"/>
    <property type="evidence" value="ECO:0007669"/>
    <property type="project" value="UniProtKB-UniRule"/>
</dbReference>
<dbReference type="SMART" id="SM00382">
    <property type="entry name" value="AAA"/>
    <property type="match status" value="1"/>
</dbReference>
<evidence type="ECO:0000256" key="8">
    <source>
        <dbReference type="ARBA" id="ARBA00023235"/>
    </source>
</evidence>
<evidence type="ECO:0000256" key="10">
    <source>
        <dbReference type="HAMAP-Rule" id="MF_03176"/>
    </source>
</evidence>
<keyword evidence="7 10" id="KW-0234">DNA repair</keyword>
<comment type="subunit">
    <text evidence="10">Monomer.</text>
</comment>
<dbReference type="CDD" id="cd18809">
    <property type="entry name" value="SF1_C_RecD"/>
    <property type="match status" value="1"/>
</dbReference>
<dbReference type="EC" id="5.6.2.3" evidence="10"/>
<dbReference type="GO" id="GO:0005739">
    <property type="term" value="C:mitochondrion"/>
    <property type="evidence" value="ECO:0007669"/>
    <property type="project" value="UniProtKB-SubCell"/>
</dbReference>
<dbReference type="GO" id="GO:0000723">
    <property type="term" value="P:telomere maintenance"/>
    <property type="evidence" value="ECO:0007669"/>
    <property type="project" value="InterPro"/>
</dbReference>
<feature type="compositionally biased region" description="Basic and acidic residues" evidence="11">
    <location>
        <begin position="53"/>
        <end position="65"/>
    </location>
</feature>
<dbReference type="Pfam" id="PF05970">
    <property type="entry name" value="PIF1"/>
    <property type="match status" value="2"/>
</dbReference>
<dbReference type="HAMAP" id="MF_03176">
    <property type="entry name" value="PIF1"/>
    <property type="match status" value="1"/>
</dbReference>
<dbReference type="GO" id="GO:0005524">
    <property type="term" value="F:ATP binding"/>
    <property type="evidence" value="ECO:0007669"/>
    <property type="project" value="UniProtKB-UniRule"/>
</dbReference>
<proteinExistence type="inferred from homology"/>
<dbReference type="InterPro" id="IPR051055">
    <property type="entry name" value="PIF1_helicase"/>
</dbReference>
<keyword evidence="1 10" id="KW-0547">Nucleotide-binding</keyword>
<comment type="subcellular location">
    <subcellularLocation>
        <location evidence="10">Nucleus</location>
    </subcellularLocation>
    <subcellularLocation>
        <location evidence="10">Mitochondrion</location>
    </subcellularLocation>
</comment>
<keyword evidence="10" id="KW-0496">Mitochondrion</keyword>
<evidence type="ECO:0000313" key="14">
    <source>
        <dbReference type="Proteomes" id="UP001212997"/>
    </source>
</evidence>
<dbReference type="InterPro" id="IPR048293">
    <property type="entry name" value="PIF1_RRM3_pfh1"/>
</dbReference>
<comment type="caution">
    <text evidence="13">The sequence shown here is derived from an EMBL/GenBank/DDBJ whole genome shotgun (WGS) entry which is preliminary data.</text>
</comment>
<reference evidence="13" key="1">
    <citation type="submission" date="2022-07" db="EMBL/GenBank/DDBJ databases">
        <title>Genome Sequence of Physisporinus lineatus.</title>
        <authorList>
            <person name="Buettner E."/>
        </authorList>
    </citation>
    <scope>NUCLEOTIDE SEQUENCE</scope>
    <source>
        <strain evidence="13">VT162</strain>
    </source>
</reference>
<dbReference type="Proteomes" id="UP001212997">
    <property type="component" value="Unassembled WGS sequence"/>
</dbReference>
<protein>
    <recommendedName>
        <fullName evidence="10">ATP-dependent DNA helicase PIF1</fullName>
        <ecNumber evidence="10">5.6.2.3</ecNumber>
    </recommendedName>
    <alternativeName>
        <fullName evidence="10">DNA 5'-3' helicase PIF1</fullName>
    </alternativeName>
    <alternativeName>
        <fullName evidence="10">DNA repair and recombination helicase PIF1</fullName>
    </alternativeName>
</protein>
<evidence type="ECO:0000313" key="13">
    <source>
        <dbReference type="EMBL" id="KAJ3490168.1"/>
    </source>
</evidence>
<name>A0AAD5YMS7_9APHY</name>
<keyword evidence="6 10" id="KW-0238">DNA-binding</keyword>
<dbReference type="AlphaFoldDB" id="A0AAD5YMS7"/>
<dbReference type="GO" id="GO:0016787">
    <property type="term" value="F:hydrolase activity"/>
    <property type="evidence" value="ECO:0007669"/>
    <property type="project" value="UniProtKB-KW"/>
</dbReference>
<dbReference type="GO" id="GO:0006310">
    <property type="term" value="P:DNA recombination"/>
    <property type="evidence" value="ECO:0007669"/>
    <property type="project" value="UniProtKB-UniRule"/>
</dbReference>
<dbReference type="PANTHER" id="PTHR47642:SF5">
    <property type="entry name" value="ATP-DEPENDENT DNA HELICASE"/>
    <property type="match status" value="1"/>
</dbReference>
<feature type="compositionally biased region" description="Pro residues" evidence="11">
    <location>
        <begin position="115"/>
        <end position="129"/>
    </location>
</feature>
<comment type="similarity">
    <text evidence="10">Belongs to the helicase family. PIF1 subfamily.</text>
</comment>
<dbReference type="InterPro" id="IPR003593">
    <property type="entry name" value="AAA+_ATPase"/>
</dbReference>
<evidence type="ECO:0000256" key="3">
    <source>
        <dbReference type="ARBA" id="ARBA00022801"/>
    </source>
</evidence>
<evidence type="ECO:0000256" key="7">
    <source>
        <dbReference type="ARBA" id="ARBA00023204"/>
    </source>
</evidence>
<feature type="domain" description="AAA+ ATPase" evidence="12">
    <location>
        <begin position="149"/>
        <end position="311"/>
    </location>
</feature>
<sequence length="660" mass="74114">MAKTGRKIYAAKKNISRFPGAIHKSFPAAQERDAEEWLRGAPAQQRPYIRPPAPDRRTPVKREESTPGLLEPEHQMGSLPSGLKAEPMDLDMYAQSGESDYEDNDLRPGFSPPRDLTPPPRVTPAPVSTPEPKIQLSGEQRAVLERVKRGENVFFTGSAGTGKSVLLREIIRTCREDGRQGRLAVTASTGIAAVNIGGTTLHSWAGIGLGKETADKLVGKLLGQDKWRRRKEAEQRRALGLPPQEGADYDEDEGRGKERRTIDRWKNVRTLIIDEISMIDGVLFDKLEFIAKTLRNDPAPFGGIQLVLSGDFFQLPPVPDQDKGAPQPVSFAFDANSWTTCIRNPVFLNKVFRQRDQGFVDMLNAMRYGHLEPETVQKFQQLSRPVKYDDGIEPTDLFPTRYEVDTCNIRRLKGLDCDLHKYEARDVPGCDINGKQIPWSIVERLVERLVSPKFVELKVGAQVMLIKNQPQGHLVNGSVGRIEKFTTARDAVQCGTQIAGYQSNATNALLSNRGKNRGNRDGPQIPDELIRDTRVWPYVKFQNGRSMLCVPQVFEVNDANGRVEASRTQVPLILAWALSIHKSQGQTLDRVRVNLQKAFEKGQAYVALSRATKMETLQVVAFDPAKVMAHPRVLEWHAHHTGEQLRRNDFDDEEEMWADL</sequence>
<evidence type="ECO:0000256" key="4">
    <source>
        <dbReference type="ARBA" id="ARBA00022806"/>
    </source>
</evidence>
<keyword evidence="9 10" id="KW-0539">Nucleus</keyword>
<keyword evidence="5 10" id="KW-0067">ATP-binding</keyword>
<evidence type="ECO:0000256" key="11">
    <source>
        <dbReference type="SAM" id="MobiDB-lite"/>
    </source>
</evidence>
<evidence type="ECO:0000256" key="6">
    <source>
        <dbReference type="ARBA" id="ARBA00023125"/>
    </source>
</evidence>
<accession>A0AAD5YMS7</accession>
<comment type="function">
    <text evidence="10">DNA-dependent ATPase and 5'-3' DNA helicase required for the maintenance of both mitochondrial and nuclear genome stability.</text>
</comment>
<keyword evidence="10" id="KW-0233">DNA recombination</keyword>
<dbReference type="GO" id="GO:0003677">
    <property type="term" value="F:DNA binding"/>
    <property type="evidence" value="ECO:0007669"/>
    <property type="project" value="UniProtKB-KW"/>
</dbReference>
<dbReference type="SUPFAM" id="SSF52540">
    <property type="entry name" value="P-loop containing nucleoside triphosphate hydrolases"/>
    <property type="match status" value="2"/>
</dbReference>
<keyword evidence="3 10" id="KW-0378">Hydrolase</keyword>
<feature type="region of interest" description="Disordered" evidence="11">
    <location>
        <begin position="40"/>
        <end position="85"/>
    </location>
</feature>
<dbReference type="InterPro" id="IPR010285">
    <property type="entry name" value="DNA_helicase_pif1-like_DEAD"/>
</dbReference>
<keyword evidence="4 10" id="KW-0347">Helicase</keyword>
<dbReference type="GO" id="GO:0005634">
    <property type="term" value="C:nucleus"/>
    <property type="evidence" value="ECO:0007669"/>
    <property type="project" value="UniProtKB-SubCell"/>
</dbReference>
<evidence type="ECO:0000256" key="5">
    <source>
        <dbReference type="ARBA" id="ARBA00022840"/>
    </source>
</evidence>
<organism evidence="13 14">
    <name type="scientific">Meripilus lineatus</name>
    <dbReference type="NCBI Taxonomy" id="2056292"/>
    <lineage>
        <taxon>Eukaryota</taxon>
        <taxon>Fungi</taxon>
        <taxon>Dikarya</taxon>
        <taxon>Basidiomycota</taxon>
        <taxon>Agaricomycotina</taxon>
        <taxon>Agaricomycetes</taxon>
        <taxon>Polyporales</taxon>
        <taxon>Meripilaceae</taxon>
        <taxon>Meripilus</taxon>
    </lineage>
</organism>
<comment type="cofactor">
    <cofactor evidence="10">
        <name>Mg(2+)</name>
        <dbReference type="ChEBI" id="CHEBI:18420"/>
    </cofactor>
</comment>
<evidence type="ECO:0000256" key="9">
    <source>
        <dbReference type="ARBA" id="ARBA00023242"/>
    </source>
</evidence>
<keyword evidence="8 10" id="KW-0413">Isomerase</keyword>
<feature type="binding site" evidence="10">
    <location>
        <begin position="157"/>
        <end position="164"/>
    </location>
    <ligand>
        <name>ATP</name>
        <dbReference type="ChEBI" id="CHEBI:30616"/>
    </ligand>
</feature>
<dbReference type="InterPro" id="IPR027417">
    <property type="entry name" value="P-loop_NTPase"/>
</dbReference>
<dbReference type="Gene3D" id="3.40.50.300">
    <property type="entry name" value="P-loop containing nucleotide triphosphate hydrolases"/>
    <property type="match status" value="2"/>
</dbReference>
<keyword evidence="2 10" id="KW-0227">DNA damage</keyword>
<dbReference type="EMBL" id="JANAWD010000032">
    <property type="protein sequence ID" value="KAJ3490168.1"/>
    <property type="molecule type" value="Genomic_DNA"/>
</dbReference>
<feature type="region of interest" description="Disordered" evidence="11">
    <location>
        <begin position="233"/>
        <end position="258"/>
    </location>
</feature>
<keyword evidence="14" id="KW-1185">Reference proteome</keyword>
<evidence type="ECO:0000256" key="1">
    <source>
        <dbReference type="ARBA" id="ARBA00022741"/>
    </source>
</evidence>
<evidence type="ECO:0000259" key="12">
    <source>
        <dbReference type="SMART" id="SM00382"/>
    </source>
</evidence>
<dbReference type="CDD" id="cd18037">
    <property type="entry name" value="DEXSc_Pif1_like"/>
    <property type="match status" value="1"/>
</dbReference>
<dbReference type="PANTHER" id="PTHR47642">
    <property type="entry name" value="ATP-DEPENDENT DNA HELICASE"/>
    <property type="match status" value="1"/>
</dbReference>
<evidence type="ECO:0000256" key="2">
    <source>
        <dbReference type="ARBA" id="ARBA00022763"/>
    </source>
</evidence>
<feature type="DNA-binding region" evidence="10">
    <location>
        <begin position="603"/>
        <end position="622"/>
    </location>
</feature>
<gene>
    <name evidence="10" type="primary">PIF1</name>
    <name evidence="13" type="ORF">NLI96_g1611</name>
</gene>
<dbReference type="GO" id="GO:0006281">
    <property type="term" value="P:DNA repair"/>
    <property type="evidence" value="ECO:0007669"/>
    <property type="project" value="UniProtKB-UniRule"/>
</dbReference>